<evidence type="ECO:0000259" key="9">
    <source>
        <dbReference type="PROSITE" id="PS50837"/>
    </source>
</evidence>
<dbReference type="Ensembl" id="ENSPMGT00000016858.1">
    <property type="protein sequence ID" value="ENSPMGP00000015799.1"/>
    <property type="gene ID" value="ENSPMGG00000012941.1"/>
</dbReference>
<dbReference type="InterPro" id="IPR043136">
    <property type="entry name" value="B30.2/SPRY_sf"/>
</dbReference>
<protein>
    <recommendedName>
        <fullName evidence="12">NACHT domain-containing protein</fullName>
    </recommendedName>
</protein>
<evidence type="ECO:0000256" key="6">
    <source>
        <dbReference type="ARBA" id="ARBA00022840"/>
    </source>
</evidence>
<feature type="domain" description="NACHT" evidence="9">
    <location>
        <begin position="109"/>
        <end position="242"/>
    </location>
</feature>
<reference evidence="10" key="2">
    <citation type="submission" date="2025-09" db="UniProtKB">
        <authorList>
            <consortium name="Ensembl"/>
        </authorList>
    </citation>
    <scope>IDENTIFICATION</scope>
</reference>
<dbReference type="InterPro" id="IPR051261">
    <property type="entry name" value="NLR"/>
</dbReference>
<dbReference type="FunFam" id="3.40.50.300:FF:001524">
    <property type="entry name" value="Si:dkey-126g1.7"/>
    <property type="match status" value="1"/>
</dbReference>
<reference evidence="10" key="1">
    <citation type="submission" date="2025-08" db="UniProtKB">
        <authorList>
            <consortium name="Ensembl"/>
        </authorList>
    </citation>
    <scope>IDENTIFICATION</scope>
</reference>
<dbReference type="SMART" id="SM01288">
    <property type="entry name" value="FISNA"/>
    <property type="match status" value="1"/>
</dbReference>
<dbReference type="InterPro" id="IPR003879">
    <property type="entry name" value="Butyrophylin_SPRY"/>
</dbReference>
<organism evidence="10 11">
    <name type="scientific">Periophthalmus magnuspinnatus</name>
    <dbReference type="NCBI Taxonomy" id="409849"/>
    <lineage>
        <taxon>Eukaryota</taxon>
        <taxon>Metazoa</taxon>
        <taxon>Chordata</taxon>
        <taxon>Craniata</taxon>
        <taxon>Vertebrata</taxon>
        <taxon>Euteleostomi</taxon>
        <taxon>Actinopterygii</taxon>
        <taxon>Neopterygii</taxon>
        <taxon>Teleostei</taxon>
        <taxon>Neoteleostei</taxon>
        <taxon>Acanthomorphata</taxon>
        <taxon>Gobiaria</taxon>
        <taxon>Gobiiformes</taxon>
        <taxon>Gobioidei</taxon>
        <taxon>Gobiidae</taxon>
        <taxon>Oxudercinae</taxon>
        <taxon>Periophthalmus</taxon>
    </lineage>
</organism>
<evidence type="ECO:0000256" key="7">
    <source>
        <dbReference type="SAM" id="SignalP"/>
    </source>
</evidence>
<feature type="chain" id="PRO_5017394357" description="NACHT domain-containing protein" evidence="7">
    <location>
        <begin position="20"/>
        <end position="978"/>
    </location>
</feature>
<comment type="subcellular location">
    <subcellularLocation>
        <location evidence="1">Cytoplasm</location>
    </subcellularLocation>
</comment>
<dbReference type="InterPro" id="IPR032675">
    <property type="entry name" value="LRR_dom_sf"/>
</dbReference>
<feature type="domain" description="B30.2/SPRY" evidence="8">
    <location>
        <begin position="786"/>
        <end position="978"/>
    </location>
</feature>
<dbReference type="Gene3D" id="2.60.120.920">
    <property type="match status" value="1"/>
</dbReference>
<dbReference type="GO" id="GO:0005737">
    <property type="term" value="C:cytoplasm"/>
    <property type="evidence" value="ECO:0007669"/>
    <property type="project" value="UniProtKB-SubCell"/>
</dbReference>
<dbReference type="InterPro" id="IPR007111">
    <property type="entry name" value="NACHT_NTPase"/>
</dbReference>
<keyword evidence="6" id="KW-0067">ATP-binding</keyword>
<dbReference type="PRINTS" id="PR01407">
    <property type="entry name" value="BUTYPHLNCDUF"/>
</dbReference>
<keyword evidence="3" id="KW-0433">Leucine-rich repeat</keyword>
<accession>A0A3B4AGP9</accession>
<dbReference type="Pfam" id="PF17779">
    <property type="entry name" value="WHD_NOD2"/>
    <property type="match status" value="1"/>
</dbReference>
<name>A0A3B4AGP9_9GOBI</name>
<evidence type="ECO:0000256" key="5">
    <source>
        <dbReference type="ARBA" id="ARBA00022741"/>
    </source>
</evidence>
<dbReference type="InterPro" id="IPR041267">
    <property type="entry name" value="NLRP_HD2"/>
</dbReference>
<dbReference type="Pfam" id="PF13765">
    <property type="entry name" value="PRY"/>
    <property type="match status" value="1"/>
</dbReference>
<dbReference type="InterPro" id="IPR006574">
    <property type="entry name" value="PRY"/>
</dbReference>
<dbReference type="InterPro" id="IPR027417">
    <property type="entry name" value="P-loop_NTPase"/>
</dbReference>
<dbReference type="STRING" id="409849.ENSPMGP00000015799"/>
<evidence type="ECO:0000259" key="8">
    <source>
        <dbReference type="PROSITE" id="PS50188"/>
    </source>
</evidence>
<dbReference type="Pfam" id="PF14484">
    <property type="entry name" value="FISNA"/>
    <property type="match status" value="1"/>
</dbReference>
<evidence type="ECO:0008006" key="12">
    <source>
        <dbReference type="Google" id="ProtNLM"/>
    </source>
</evidence>
<dbReference type="PANTHER" id="PTHR24106">
    <property type="entry name" value="NACHT, LRR AND CARD DOMAINS-CONTAINING"/>
    <property type="match status" value="1"/>
</dbReference>
<proteinExistence type="predicted"/>
<evidence type="ECO:0000256" key="4">
    <source>
        <dbReference type="ARBA" id="ARBA00022737"/>
    </source>
</evidence>
<dbReference type="AlphaFoldDB" id="A0A3B4AGP9"/>
<dbReference type="Gene3D" id="3.40.50.300">
    <property type="entry name" value="P-loop containing nucleotide triphosphate hydrolases"/>
    <property type="match status" value="1"/>
</dbReference>
<evidence type="ECO:0000256" key="3">
    <source>
        <dbReference type="ARBA" id="ARBA00022614"/>
    </source>
</evidence>
<dbReference type="Pfam" id="PF05729">
    <property type="entry name" value="NACHT"/>
    <property type="match status" value="1"/>
</dbReference>
<sequence>MCKQLIPKILLFLSFTVFCGPTGEFCSNRLKAGLQQKLACLFEGIPKAGKPTHLNEIYTELYITEGDASDYNNKHDVIQIEDAPRNTVEETITRQEIFTYDDHRDGPIRTVLTKGVAGIGKTVLTQKFSLDWAEGRANQEIELLFPFTVRELNVLRDRSMTLMQLIHHFFPETREAFINRFDDFKAVFILDGLDEFRIPLNFKTNVIVDPNKPASVDVLLVNLISGRLLPSARLWITTRPAATNQIPPEYISRVTEVRGFTDPQKDQYFRKRFPAKRQASAIIDHIHLLRSLHIMCSIPVFCWITATVLDNIMKTHHEVLLPKTLTEMYIHFLVVQVKIKSVKYDDKAAVDPHWSQKSIRMIKCLAKLAFEQLQEGNLIFYQSDLTECGVDVEEAAVNSGVFTQISKEDRGLYQDRVYCFVHLSVQEFLAALHVHVTFSETGVSVLPSKTAGSSETHFYCSAVDQALQSPNGHLDLFLRFLLGLSLPTNQSLLQGFLKQKQDTSDLQNKITDYIKQKVSESCNTERSINLFHCLNELKDTSLVEQIQQQMTSGSLCTQTLSPDQWSALAFILLSSNKDLQEFDLRRYSASEEVLLRLLPVVKVSTKAIVNVCSLSGRCVYSLSSILSTSPSLKELDLSNNVLKDPMVELLFQGLKTSPCALEVLCLCNCGLLERSCEVLASVLTSSLSLIQLDLTNNDLMDSGISLLCEGLRNPQCNLENLGLVSKFNHISEVSRVLGSKSLQNEFQSGPTQHRQERIRREFNKLSGCMVTEESSSLLAFVLDSNPHKLKMLDLSYNHLCENLRQLNLDPATVNQKLKMSDNLKSILRVAGEQSYPSQSDRFDSCPQVLCCQRLSGRCYWELDWSGWVDVSVCYETIRRRGASDDCVFGLNAKSWCLSCSDGPYSISHNKRGNPLPLSAVSSAGKVAVYLDCPGGSVTFYSVSGDDLTLLHKFNTTFNEQLLFGIGLWSSKSRATLCD</sequence>
<dbReference type="InterPro" id="IPR001870">
    <property type="entry name" value="B30.2/SPRY"/>
</dbReference>
<dbReference type="SUPFAM" id="SSF52047">
    <property type="entry name" value="RNI-like"/>
    <property type="match status" value="1"/>
</dbReference>
<dbReference type="InterPro" id="IPR029495">
    <property type="entry name" value="NACHT-assoc"/>
</dbReference>
<keyword evidence="2" id="KW-0963">Cytoplasm</keyword>
<evidence type="ECO:0000313" key="11">
    <source>
        <dbReference type="Proteomes" id="UP000261520"/>
    </source>
</evidence>
<dbReference type="Proteomes" id="UP000261520">
    <property type="component" value="Unplaced"/>
</dbReference>
<keyword evidence="7" id="KW-0732">Signal</keyword>
<dbReference type="Gene3D" id="3.80.10.10">
    <property type="entry name" value="Ribonuclease Inhibitor"/>
    <property type="match status" value="1"/>
</dbReference>
<keyword evidence="4" id="KW-0677">Repeat</keyword>
<dbReference type="PROSITE" id="PS50188">
    <property type="entry name" value="B302_SPRY"/>
    <property type="match status" value="1"/>
</dbReference>
<evidence type="ECO:0000256" key="2">
    <source>
        <dbReference type="ARBA" id="ARBA00022490"/>
    </source>
</evidence>
<dbReference type="InterPro" id="IPR041075">
    <property type="entry name" value="NOD1/2_WH"/>
</dbReference>
<dbReference type="InterPro" id="IPR013320">
    <property type="entry name" value="ConA-like_dom_sf"/>
</dbReference>
<dbReference type="GO" id="GO:0005524">
    <property type="term" value="F:ATP binding"/>
    <property type="evidence" value="ECO:0007669"/>
    <property type="project" value="UniProtKB-KW"/>
</dbReference>
<keyword evidence="11" id="KW-1185">Reference proteome</keyword>
<dbReference type="Pfam" id="PF17776">
    <property type="entry name" value="NLRC4_HD2"/>
    <property type="match status" value="1"/>
</dbReference>
<dbReference type="SUPFAM" id="SSF49899">
    <property type="entry name" value="Concanavalin A-like lectins/glucanases"/>
    <property type="match status" value="1"/>
</dbReference>
<evidence type="ECO:0000256" key="1">
    <source>
        <dbReference type="ARBA" id="ARBA00004496"/>
    </source>
</evidence>
<dbReference type="SMART" id="SM00368">
    <property type="entry name" value="LRR_RI"/>
    <property type="match status" value="3"/>
</dbReference>
<dbReference type="PROSITE" id="PS50837">
    <property type="entry name" value="NACHT"/>
    <property type="match status" value="1"/>
</dbReference>
<dbReference type="SMART" id="SM00589">
    <property type="entry name" value="PRY"/>
    <property type="match status" value="1"/>
</dbReference>
<feature type="signal peptide" evidence="7">
    <location>
        <begin position="1"/>
        <end position="19"/>
    </location>
</feature>
<evidence type="ECO:0000313" key="10">
    <source>
        <dbReference type="Ensembl" id="ENSPMGP00000015799.1"/>
    </source>
</evidence>
<keyword evidence="5" id="KW-0547">Nucleotide-binding</keyword>